<gene>
    <name evidence="1" type="ORF">SAMN05444359_1278</name>
</gene>
<dbReference type="AlphaFoldDB" id="A0A1H9M4Y1"/>
<accession>A0A1H9M4Y1</accession>
<name>A0A1H9M4Y1_9BACT</name>
<protein>
    <submittedName>
        <fullName evidence="1">Uncharacterized protein</fullName>
    </submittedName>
</protein>
<dbReference type="InParanoid" id="A0A1H9M4Y1"/>
<dbReference type="STRING" id="478744.SAMN05444359_1278"/>
<evidence type="ECO:0000313" key="1">
    <source>
        <dbReference type="EMBL" id="SER18545.1"/>
    </source>
</evidence>
<dbReference type="Proteomes" id="UP000199021">
    <property type="component" value="Unassembled WGS sequence"/>
</dbReference>
<organism evidence="1 2">
    <name type="scientific">Neolewinella agarilytica</name>
    <dbReference type="NCBI Taxonomy" id="478744"/>
    <lineage>
        <taxon>Bacteria</taxon>
        <taxon>Pseudomonadati</taxon>
        <taxon>Bacteroidota</taxon>
        <taxon>Saprospiria</taxon>
        <taxon>Saprospirales</taxon>
        <taxon>Lewinellaceae</taxon>
        <taxon>Neolewinella</taxon>
    </lineage>
</organism>
<keyword evidence="2" id="KW-1185">Reference proteome</keyword>
<sequence length="375" mass="42383">MNLLESISERYRKPCLSAFLLWGLGAWWMLVAGLPVNKPTHLRSGFKLETVSKSEGAFLFLNPDTSITHQMNLLYSSEGEPLLYYAAINTPVCIDGICKPVLVEMYWDLLGDYVGYGEYPNQPLTKYDHDPFLSEDHEKLHGLLLDRNSILDRKSLDDLYDLRGVSQDKIAYNGVEIDGISGATKKEITASIVSGALYSCYRLWYLAHGDASRKIRENLPAIYSDTLARQFLRSGQSTYRYYAVRQMEGADFADFAPVMNVFEEGNPLVRKHILKKLPDSLLQQSDIYGPLYEMFPDLDNGSKTLLLKKLPLAPAAAPPLSDHLIEMSRNQLLIYLKQLAKSGGQLPPEVRDNLEEAAQNPDFIYAYLIQDFLIP</sequence>
<dbReference type="EMBL" id="FOFB01000027">
    <property type="protein sequence ID" value="SER18545.1"/>
    <property type="molecule type" value="Genomic_DNA"/>
</dbReference>
<evidence type="ECO:0000313" key="2">
    <source>
        <dbReference type="Proteomes" id="UP000199021"/>
    </source>
</evidence>
<proteinExistence type="predicted"/>
<reference evidence="2" key="1">
    <citation type="submission" date="2016-10" db="EMBL/GenBank/DDBJ databases">
        <authorList>
            <person name="Varghese N."/>
            <person name="Submissions S."/>
        </authorList>
    </citation>
    <scope>NUCLEOTIDE SEQUENCE [LARGE SCALE GENOMIC DNA]</scope>
    <source>
        <strain evidence="2">DSM 24740</strain>
    </source>
</reference>